<dbReference type="EMBL" id="NNAY01005802">
    <property type="protein sequence ID" value="OXU16552.1"/>
    <property type="molecule type" value="Genomic_DNA"/>
</dbReference>
<dbReference type="Proteomes" id="UP000215335">
    <property type="component" value="Unassembled WGS sequence"/>
</dbReference>
<feature type="region of interest" description="Disordered" evidence="1">
    <location>
        <begin position="14"/>
        <end position="38"/>
    </location>
</feature>
<gene>
    <name evidence="2" type="ORF">TSAR_000327</name>
</gene>
<name>A0A232EE04_9HYME</name>
<evidence type="ECO:0000313" key="2">
    <source>
        <dbReference type="EMBL" id="OXU16552.1"/>
    </source>
</evidence>
<reference evidence="2 3" key="1">
    <citation type="journal article" date="2017" name="Curr. Biol.">
        <title>The Evolution of Venom by Co-option of Single-Copy Genes.</title>
        <authorList>
            <person name="Martinson E.O."/>
            <person name="Mrinalini"/>
            <person name="Kelkar Y.D."/>
            <person name="Chang C.H."/>
            <person name="Werren J.H."/>
        </authorList>
    </citation>
    <scope>NUCLEOTIDE SEQUENCE [LARGE SCALE GENOMIC DNA]</scope>
    <source>
        <strain evidence="2 3">Alberta</strain>
        <tissue evidence="2">Whole body</tissue>
    </source>
</reference>
<proteinExistence type="predicted"/>
<dbReference type="AlphaFoldDB" id="A0A232EE04"/>
<organism evidence="2 3">
    <name type="scientific">Trichomalopsis sarcophagae</name>
    <dbReference type="NCBI Taxonomy" id="543379"/>
    <lineage>
        <taxon>Eukaryota</taxon>
        <taxon>Metazoa</taxon>
        <taxon>Ecdysozoa</taxon>
        <taxon>Arthropoda</taxon>
        <taxon>Hexapoda</taxon>
        <taxon>Insecta</taxon>
        <taxon>Pterygota</taxon>
        <taxon>Neoptera</taxon>
        <taxon>Endopterygota</taxon>
        <taxon>Hymenoptera</taxon>
        <taxon>Apocrita</taxon>
        <taxon>Proctotrupomorpha</taxon>
        <taxon>Chalcidoidea</taxon>
        <taxon>Pteromalidae</taxon>
        <taxon>Pteromalinae</taxon>
        <taxon>Trichomalopsis</taxon>
    </lineage>
</organism>
<sequence>MAVQFWGQGVEEVPELEVHKSDPKSDDNGYASEVGSAGEADEEMVISYRVISAEDEPSSGGWLPCSREDWDAPKESCLICGQSLGNSAFCLHLSGTEEWIPVPCLG</sequence>
<evidence type="ECO:0000256" key="1">
    <source>
        <dbReference type="SAM" id="MobiDB-lite"/>
    </source>
</evidence>
<protein>
    <submittedName>
        <fullName evidence="2">Uncharacterized protein</fullName>
    </submittedName>
</protein>
<keyword evidence="3" id="KW-1185">Reference proteome</keyword>
<evidence type="ECO:0000313" key="3">
    <source>
        <dbReference type="Proteomes" id="UP000215335"/>
    </source>
</evidence>
<accession>A0A232EE04</accession>
<feature type="compositionally biased region" description="Basic and acidic residues" evidence="1">
    <location>
        <begin position="16"/>
        <end position="27"/>
    </location>
</feature>
<comment type="caution">
    <text evidence="2">The sequence shown here is derived from an EMBL/GenBank/DDBJ whole genome shotgun (WGS) entry which is preliminary data.</text>
</comment>